<protein>
    <submittedName>
        <fullName evidence="2">Uncharacterized protein</fullName>
    </submittedName>
</protein>
<dbReference type="STRING" id="4155.A0A022PWP4"/>
<dbReference type="eggNOG" id="ENOG502S8DW">
    <property type="taxonomic scope" value="Eukaryota"/>
</dbReference>
<reference evidence="2 3" key="1">
    <citation type="journal article" date="2013" name="Proc. Natl. Acad. Sci. U.S.A.">
        <title>Fine-scale variation in meiotic recombination in Mimulus inferred from population shotgun sequencing.</title>
        <authorList>
            <person name="Hellsten U."/>
            <person name="Wright K.M."/>
            <person name="Jenkins J."/>
            <person name="Shu S."/>
            <person name="Yuan Y."/>
            <person name="Wessler S.R."/>
            <person name="Schmutz J."/>
            <person name="Willis J.H."/>
            <person name="Rokhsar D.S."/>
        </authorList>
    </citation>
    <scope>NUCLEOTIDE SEQUENCE [LARGE SCALE GENOMIC DNA]</scope>
    <source>
        <strain evidence="3">cv. DUN x IM62</strain>
    </source>
</reference>
<dbReference type="PANTHER" id="PTHR33168">
    <property type="entry name" value="STRESS INDUCED PROTEIN-RELATED"/>
    <property type="match status" value="1"/>
</dbReference>
<keyword evidence="3" id="KW-1185">Reference proteome</keyword>
<feature type="compositionally biased region" description="Polar residues" evidence="1">
    <location>
        <begin position="187"/>
        <end position="199"/>
    </location>
</feature>
<dbReference type="PhylomeDB" id="A0A022PWP4"/>
<feature type="compositionally biased region" description="Low complexity" evidence="1">
    <location>
        <begin position="170"/>
        <end position="181"/>
    </location>
</feature>
<dbReference type="EMBL" id="KI632284">
    <property type="protein sequence ID" value="EYU20226.1"/>
    <property type="molecule type" value="Genomic_DNA"/>
</dbReference>
<gene>
    <name evidence="2" type="ORF">MIMGU_mgv1a013962mg</name>
</gene>
<proteinExistence type="predicted"/>
<dbReference type="KEGG" id="egt:105977068"/>
<organism evidence="2 3">
    <name type="scientific">Erythranthe guttata</name>
    <name type="common">Yellow monkey flower</name>
    <name type="synonym">Mimulus guttatus</name>
    <dbReference type="NCBI Taxonomy" id="4155"/>
    <lineage>
        <taxon>Eukaryota</taxon>
        <taxon>Viridiplantae</taxon>
        <taxon>Streptophyta</taxon>
        <taxon>Embryophyta</taxon>
        <taxon>Tracheophyta</taxon>
        <taxon>Spermatophyta</taxon>
        <taxon>Magnoliopsida</taxon>
        <taxon>eudicotyledons</taxon>
        <taxon>Gunneridae</taxon>
        <taxon>Pentapetalae</taxon>
        <taxon>asterids</taxon>
        <taxon>lamiids</taxon>
        <taxon>Lamiales</taxon>
        <taxon>Phrymaceae</taxon>
        <taxon>Erythranthe</taxon>
    </lineage>
</organism>
<evidence type="ECO:0000313" key="3">
    <source>
        <dbReference type="Proteomes" id="UP000030748"/>
    </source>
</evidence>
<feature type="region of interest" description="Disordered" evidence="1">
    <location>
        <begin position="149"/>
        <end position="205"/>
    </location>
</feature>
<evidence type="ECO:0000256" key="1">
    <source>
        <dbReference type="SAM" id="MobiDB-lite"/>
    </source>
</evidence>
<dbReference type="Proteomes" id="UP000030748">
    <property type="component" value="Unassembled WGS sequence"/>
</dbReference>
<name>A0A022PWP4_ERYGU</name>
<dbReference type="OrthoDB" id="657187at2759"/>
<dbReference type="AlphaFoldDB" id="A0A022PWP4"/>
<evidence type="ECO:0000313" key="2">
    <source>
        <dbReference type="EMBL" id="EYU20226.1"/>
    </source>
</evidence>
<sequence length="205" mass="22860">MEEEHDMSNLRVRRKKSGVGITCCFSGTTVKHLRRASFDAPSPLRSPSAWFKSKASDLPEIKGKCRNFISRMGRHRRHSSAEFSYDPLSYALNFDDDQLSPHDDYGTTTNFTARLPVSPPRREGKLGNEDLRRGFEALSIMNMKRGASSAPHAVDIKVAGQRRNKGRELSSSPRGVRSRSVVEADEVTSSPVGLNSSNRKVLLQL</sequence>
<accession>A0A022PWP4</accession>